<dbReference type="EMBL" id="UOFT01000034">
    <property type="protein sequence ID" value="VAW93629.1"/>
    <property type="molecule type" value="Genomic_DNA"/>
</dbReference>
<accession>A0A3B1A600</accession>
<name>A0A3B1A600_9ZZZZ</name>
<protein>
    <submittedName>
        <fullName evidence="2">Uncharacterized protein</fullName>
    </submittedName>
</protein>
<keyword evidence="1" id="KW-0812">Transmembrane</keyword>
<evidence type="ECO:0000313" key="2">
    <source>
        <dbReference type="EMBL" id="VAW93629.1"/>
    </source>
</evidence>
<gene>
    <name evidence="2" type="ORF">MNBD_GAMMA23-661</name>
</gene>
<proteinExistence type="predicted"/>
<keyword evidence="1" id="KW-1133">Transmembrane helix</keyword>
<feature type="transmembrane region" description="Helical" evidence="1">
    <location>
        <begin position="12"/>
        <end position="31"/>
    </location>
</feature>
<sequence length="69" mass="7735">MKSRWNKEKQRGQAMVEYVVIVAAIIAALYYTGQDDVMQSMRDAMKGSQEGYSYAISIAELPDENDATP</sequence>
<keyword evidence="1" id="KW-0472">Membrane</keyword>
<reference evidence="2" key="1">
    <citation type="submission" date="2018-06" db="EMBL/GenBank/DDBJ databases">
        <authorList>
            <person name="Zhirakovskaya E."/>
        </authorList>
    </citation>
    <scope>NUCLEOTIDE SEQUENCE</scope>
</reference>
<dbReference type="AlphaFoldDB" id="A0A3B1A600"/>
<evidence type="ECO:0000256" key="1">
    <source>
        <dbReference type="SAM" id="Phobius"/>
    </source>
</evidence>
<organism evidence="2">
    <name type="scientific">hydrothermal vent metagenome</name>
    <dbReference type="NCBI Taxonomy" id="652676"/>
    <lineage>
        <taxon>unclassified sequences</taxon>
        <taxon>metagenomes</taxon>
        <taxon>ecological metagenomes</taxon>
    </lineage>
</organism>